<dbReference type="GO" id="GO:0010508">
    <property type="term" value="P:positive regulation of autophagy"/>
    <property type="evidence" value="ECO:0007669"/>
    <property type="project" value="TreeGrafter"/>
</dbReference>
<evidence type="ECO:0000256" key="1">
    <source>
        <dbReference type="ARBA" id="ARBA00022707"/>
    </source>
</evidence>
<dbReference type="PANTHER" id="PTHR35269:SF1">
    <property type="entry name" value="SMALL VCP_P97-INTERACTING PROTEIN"/>
    <property type="match status" value="1"/>
</dbReference>
<dbReference type="EMBL" id="JABSTR010000010">
    <property type="protein sequence ID" value="KAH9380570.1"/>
    <property type="molecule type" value="Genomic_DNA"/>
</dbReference>
<gene>
    <name evidence="5" type="ORF">HPB48_017320</name>
</gene>
<comment type="caution">
    <text evidence="5">The sequence shown here is derived from an EMBL/GenBank/DDBJ whole genome shotgun (WGS) entry which is preliminary data.</text>
</comment>
<dbReference type="GO" id="GO:0005789">
    <property type="term" value="C:endoplasmic reticulum membrane"/>
    <property type="evidence" value="ECO:0007669"/>
    <property type="project" value="TreeGrafter"/>
</dbReference>
<sequence>MFGPFSRKWRTCEQLWAVSCRSFVGFVCGQRYNAGLRNQAMGLCLSCFKGSVADSASPVDVVRPFLFSLWELVNGVAGQRRGDARSVYDRMLCSPVPGGDTKIKYCSMVATQAAKRQQMAEAAERRIQQQESRGIKDPLKFKRLQQKRDELDRDLEAAGTQDGNLRVNTLS</sequence>
<dbReference type="InterPro" id="IPR055366">
    <property type="entry name" value="SVIP_metazoa"/>
</dbReference>
<name>A0A9J6GYR7_HAELO</name>
<dbReference type="PANTHER" id="PTHR35269">
    <property type="entry name" value="SMALL VCP/P97-INTERACTING PROTEIN"/>
    <property type="match status" value="1"/>
</dbReference>
<dbReference type="Pfam" id="PF15811">
    <property type="entry name" value="SVIP"/>
    <property type="match status" value="1"/>
</dbReference>
<keyword evidence="4" id="KW-0175">Coiled coil</keyword>
<reference evidence="5 6" key="1">
    <citation type="journal article" date="2020" name="Cell">
        <title>Large-Scale Comparative Analyses of Tick Genomes Elucidate Their Genetic Diversity and Vector Capacities.</title>
        <authorList>
            <consortium name="Tick Genome and Microbiome Consortium (TIGMIC)"/>
            <person name="Jia N."/>
            <person name="Wang J."/>
            <person name="Shi W."/>
            <person name="Du L."/>
            <person name="Sun Y."/>
            <person name="Zhan W."/>
            <person name="Jiang J.F."/>
            <person name="Wang Q."/>
            <person name="Zhang B."/>
            <person name="Ji P."/>
            <person name="Bell-Sakyi L."/>
            <person name="Cui X.M."/>
            <person name="Yuan T.T."/>
            <person name="Jiang B.G."/>
            <person name="Yang W.F."/>
            <person name="Lam T.T."/>
            <person name="Chang Q.C."/>
            <person name="Ding S.J."/>
            <person name="Wang X.J."/>
            <person name="Zhu J.G."/>
            <person name="Ruan X.D."/>
            <person name="Zhao L."/>
            <person name="Wei J.T."/>
            <person name="Ye R.Z."/>
            <person name="Que T.C."/>
            <person name="Du C.H."/>
            <person name="Zhou Y.H."/>
            <person name="Cheng J.X."/>
            <person name="Dai P.F."/>
            <person name="Guo W.B."/>
            <person name="Han X.H."/>
            <person name="Huang E.J."/>
            <person name="Li L.F."/>
            <person name="Wei W."/>
            <person name="Gao Y.C."/>
            <person name="Liu J.Z."/>
            <person name="Shao H.Z."/>
            <person name="Wang X."/>
            <person name="Wang C.C."/>
            <person name="Yang T.C."/>
            <person name="Huo Q.B."/>
            <person name="Li W."/>
            <person name="Chen H.Y."/>
            <person name="Chen S.E."/>
            <person name="Zhou L.G."/>
            <person name="Ni X.B."/>
            <person name="Tian J.H."/>
            <person name="Sheng Y."/>
            <person name="Liu T."/>
            <person name="Pan Y.S."/>
            <person name="Xia L.Y."/>
            <person name="Li J."/>
            <person name="Zhao F."/>
            <person name="Cao W.C."/>
        </authorList>
    </citation>
    <scope>NUCLEOTIDE SEQUENCE [LARGE SCALE GENOMIC DNA]</scope>
    <source>
        <strain evidence="5">HaeL-2018</strain>
    </source>
</reference>
<keyword evidence="6" id="KW-1185">Reference proteome</keyword>
<evidence type="ECO:0000313" key="6">
    <source>
        <dbReference type="Proteomes" id="UP000821853"/>
    </source>
</evidence>
<feature type="coiled-coil region" evidence="4">
    <location>
        <begin position="113"/>
        <end position="161"/>
    </location>
</feature>
<dbReference type="InterPro" id="IPR031632">
    <property type="entry name" value="SVIP"/>
</dbReference>
<evidence type="ECO:0000256" key="2">
    <source>
        <dbReference type="ARBA" id="ARBA00023139"/>
    </source>
</evidence>
<proteinExistence type="predicted"/>
<keyword evidence="2" id="KW-0564">Palmitate</keyword>
<evidence type="ECO:0000313" key="5">
    <source>
        <dbReference type="EMBL" id="KAH9380570.1"/>
    </source>
</evidence>
<dbReference type="OrthoDB" id="10066206at2759"/>
<dbReference type="VEuPathDB" id="VectorBase:HLOH_053287"/>
<protein>
    <submittedName>
        <fullName evidence="5">Uncharacterized protein</fullName>
    </submittedName>
</protein>
<dbReference type="AlphaFoldDB" id="A0A9J6GYR7"/>
<dbReference type="GO" id="GO:1904240">
    <property type="term" value="P:negative regulation of VCP-NPL4-UFD1 AAA ATPase complex assembly"/>
    <property type="evidence" value="ECO:0007669"/>
    <property type="project" value="TreeGrafter"/>
</dbReference>
<dbReference type="GO" id="GO:1904293">
    <property type="term" value="P:negative regulation of ERAD pathway"/>
    <property type="evidence" value="ECO:0007669"/>
    <property type="project" value="TreeGrafter"/>
</dbReference>
<evidence type="ECO:0000256" key="3">
    <source>
        <dbReference type="ARBA" id="ARBA00023288"/>
    </source>
</evidence>
<keyword evidence="1" id="KW-0519">Myristate</keyword>
<dbReference type="GO" id="GO:1904153">
    <property type="term" value="P:negative regulation of retrograde protein transport, ER to cytosol"/>
    <property type="evidence" value="ECO:0007669"/>
    <property type="project" value="TreeGrafter"/>
</dbReference>
<keyword evidence="3" id="KW-0449">Lipoprotein</keyword>
<evidence type="ECO:0000256" key="4">
    <source>
        <dbReference type="SAM" id="Coils"/>
    </source>
</evidence>
<organism evidence="5 6">
    <name type="scientific">Haemaphysalis longicornis</name>
    <name type="common">Bush tick</name>
    <dbReference type="NCBI Taxonomy" id="44386"/>
    <lineage>
        <taxon>Eukaryota</taxon>
        <taxon>Metazoa</taxon>
        <taxon>Ecdysozoa</taxon>
        <taxon>Arthropoda</taxon>
        <taxon>Chelicerata</taxon>
        <taxon>Arachnida</taxon>
        <taxon>Acari</taxon>
        <taxon>Parasitiformes</taxon>
        <taxon>Ixodida</taxon>
        <taxon>Ixodoidea</taxon>
        <taxon>Ixodidae</taxon>
        <taxon>Haemaphysalinae</taxon>
        <taxon>Haemaphysalis</taxon>
    </lineage>
</organism>
<dbReference type="Proteomes" id="UP000821853">
    <property type="component" value="Chromosome 8"/>
</dbReference>
<accession>A0A9J6GYR7</accession>